<evidence type="ECO:0000256" key="3">
    <source>
        <dbReference type="ARBA" id="ARBA00022833"/>
    </source>
</evidence>
<keyword evidence="3" id="KW-0862">Zinc</keyword>
<dbReference type="Pfam" id="PF01258">
    <property type="entry name" value="zf-dskA_traR"/>
    <property type="match status" value="1"/>
</dbReference>
<proteinExistence type="predicted"/>
<feature type="zinc finger region" description="dksA C4-type" evidence="4">
    <location>
        <begin position="89"/>
        <end position="113"/>
    </location>
</feature>
<evidence type="ECO:0000313" key="7">
    <source>
        <dbReference type="Proteomes" id="UP000002171"/>
    </source>
</evidence>
<gene>
    <name evidence="6" type="ORF">MED92_03278</name>
</gene>
<dbReference type="PANTHER" id="PTHR33823">
    <property type="entry name" value="RNA POLYMERASE-BINDING TRANSCRIPTION FACTOR DKSA-RELATED"/>
    <property type="match status" value="1"/>
</dbReference>
<keyword evidence="7" id="KW-1185">Reference proteome</keyword>
<organism evidence="6 7">
    <name type="scientific">Neptuniibacter caesariensis</name>
    <dbReference type="NCBI Taxonomy" id="207954"/>
    <lineage>
        <taxon>Bacteria</taxon>
        <taxon>Pseudomonadati</taxon>
        <taxon>Pseudomonadota</taxon>
        <taxon>Gammaproteobacteria</taxon>
        <taxon>Oceanospirillales</taxon>
        <taxon>Oceanospirillaceae</taxon>
        <taxon>Neptuniibacter</taxon>
    </lineage>
</organism>
<accession>A0A7U8C5L6</accession>
<dbReference type="GO" id="GO:0008270">
    <property type="term" value="F:zinc ion binding"/>
    <property type="evidence" value="ECO:0007669"/>
    <property type="project" value="UniProtKB-KW"/>
</dbReference>
<dbReference type="EMBL" id="AAOW01000005">
    <property type="protein sequence ID" value="EAR61937.1"/>
    <property type="molecule type" value="Genomic_DNA"/>
</dbReference>
<protein>
    <submittedName>
        <fullName evidence="6">DnaK suppressor protein, putative</fullName>
    </submittedName>
</protein>
<evidence type="ECO:0000256" key="4">
    <source>
        <dbReference type="PROSITE-ProRule" id="PRU00510"/>
    </source>
</evidence>
<dbReference type="PROSITE" id="PS51128">
    <property type="entry name" value="ZF_DKSA_2"/>
    <property type="match status" value="1"/>
</dbReference>
<feature type="domain" description="Zinc finger DksA/TraR C4-type" evidence="5">
    <location>
        <begin position="85"/>
        <end position="119"/>
    </location>
</feature>
<dbReference type="PROSITE" id="PS01102">
    <property type="entry name" value="ZF_DKSA_1"/>
    <property type="match status" value="1"/>
</dbReference>
<dbReference type="InterPro" id="IPR000962">
    <property type="entry name" value="Znf_DskA_TraR"/>
</dbReference>
<keyword evidence="2" id="KW-0863">Zinc-finger</keyword>
<evidence type="ECO:0000256" key="1">
    <source>
        <dbReference type="ARBA" id="ARBA00022723"/>
    </source>
</evidence>
<dbReference type="OrthoDB" id="6064855at2"/>
<dbReference type="InterPro" id="IPR020458">
    <property type="entry name" value="Znf_DskA_TraR_CS"/>
</dbReference>
<name>A0A7U8C5L6_NEPCE</name>
<dbReference type="SUPFAM" id="SSF57716">
    <property type="entry name" value="Glucocorticoid receptor-like (DNA-binding domain)"/>
    <property type="match status" value="1"/>
</dbReference>
<evidence type="ECO:0000256" key="2">
    <source>
        <dbReference type="ARBA" id="ARBA00022771"/>
    </source>
</evidence>
<reference evidence="6 7" key="1">
    <citation type="submission" date="2006-02" db="EMBL/GenBank/DDBJ databases">
        <authorList>
            <person name="Pinhassi J."/>
            <person name="Pedros-Alio C."/>
            <person name="Ferriera S."/>
            <person name="Johnson J."/>
            <person name="Kravitz S."/>
            <person name="Halpern A."/>
            <person name="Remington K."/>
            <person name="Beeson K."/>
            <person name="Tran B."/>
            <person name="Rogers Y.-H."/>
            <person name="Friedman R."/>
            <person name="Venter J.C."/>
        </authorList>
    </citation>
    <scope>NUCLEOTIDE SEQUENCE [LARGE SCALE GENOMIC DNA]</scope>
    <source>
        <strain evidence="6 7">MED92</strain>
    </source>
</reference>
<comment type="caution">
    <text evidence="6">The sequence shown here is derived from an EMBL/GenBank/DDBJ whole genome shotgun (WGS) entry which is preliminary data.</text>
</comment>
<evidence type="ECO:0000259" key="5">
    <source>
        <dbReference type="Pfam" id="PF01258"/>
    </source>
</evidence>
<sequence length="122" mass="13848">MASFIDEIEVESLLEKLHSLRHELDEEIDSLQKESQPVQLDQQAFGRVSRGEALQQQSMAKANLAQCQERIRQIDEALQKIDAEDYGYCDACGERIALARLNARPESPLCISCQEKQEQADN</sequence>
<dbReference type="Gene3D" id="1.20.120.910">
    <property type="entry name" value="DksA, coiled-coil domain"/>
    <property type="match status" value="1"/>
</dbReference>
<dbReference type="AlphaFoldDB" id="A0A7U8C5L6"/>
<keyword evidence="1" id="KW-0479">Metal-binding</keyword>
<evidence type="ECO:0000313" key="6">
    <source>
        <dbReference type="EMBL" id="EAR61937.1"/>
    </source>
</evidence>
<dbReference type="RefSeq" id="WP_007022672.1">
    <property type="nucleotide sequence ID" value="NZ_CH724127.1"/>
</dbReference>
<dbReference type="Proteomes" id="UP000002171">
    <property type="component" value="Unassembled WGS sequence"/>
</dbReference>